<dbReference type="Proteomes" id="UP000239434">
    <property type="component" value="Unassembled WGS sequence"/>
</dbReference>
<evidence type="ECO:0000259" key="3">
    <source>
        <dbReference type="Pfam" id="PF11860"/>
    </source>
</evidence>
<name>A0A2S9INP3_9HYPH</name>
<organism evidence="4 5">
    <name type="scientific">Phyllobacterium phragmitis</name>
    <dbReference type="NCBI Taxonomy" id="2670329"/>
    <lineage>
        <taxon>Bacteria</taxon>
        <taxon>Pseudomonadati</taxon>
        <taxon>Pseudomonadota</taxon>
        <taxon>Alphaproteobacteria</taxon>
        <taxon>Hyphomicrobiales</taxon>
        <taxon>Phyllobacteriaceae</taxon>
        <taxon>Phyllobacterium</taxon>
    </lineage>
</organism>
<dbReference type="SUPFAM" id="SSF47090">
    <property type="entry name" value="PGBD-like"/>
    <property type="match status" value="1"/>
</dbReference>
<dbReference type="Gene3D" id="1.10.101.10">
    <property type="entry name" value="PGBD-like superfamily/PGBD"/>
    <property type="match status" value="1"/>
</dbReference>
<dbReference type="RefSeq" id="WP_105743412.1">
    <property type="nucleotide sequence ID" value="NZ_PVBR01000014.1"/>
</dbReference>
<gene>
    <name evidence="4" type="ORF">C5748_18525</name>
</gene>
<dbReference type="InterPro" id="IPR036366">
    <property type="entry name" value="PGBDSf"/>
</dbReference>
<proteinExistence type="predicted"/>
<evidence type="ECO:0000256" key="1">
    <source>
        <dbReference type="SAM" id="Phobius"/>
    </source>
</evidence>
<dbReference type="Pfam" id="PF01471">
    <property type="entry name" value="PG_binding_1"/>
    <property type="match status" value="1"/>
</dbReference>
<keyword evidence="1" id="KW-0472">Membrane</keyword>
<dbReference type="InterPro" id="IPR036365">
    <property type="entry name" value="PGBD-like_sf"/>
</dbReference>
<evidence type="ECO:0000259" key="2">
    <source>
        <dbReference type="Pfam" id="PF01471"/>
    </source>
</evidence>
<keyword evidence="1" id="KW-1133">Transmembrane helix</keyword>
<dbReference type="EMBL" id="PVBR01000014">
    <property type="protein sequence ID" value="PRD42144.1"/>
    <property type="molecule type" value="Genomic_DNA"/>
</dbReference>
<keyword evidence="1" id="KW-0812">Transmembrane</keyword>
<sequence length="360" mass="37646">MFTAEQRGVIAAAAKTLGCEPAALMAVIDVESAGEIFAVVKGHQLPVIRWEGHYFYRLVHTAKRGQAVNAGLANAKAGGVKNPKSQAARYALLDRAANLDKQAAYSSCSWGIGQVMGAHWDTLGFASVLAMVDRCKAGFAGQVDVMCRYIDKFGLADELRRHDWAGFARGYNGPAYAKYGYHTKIKTAYERYRGAASPASPASGMLRMGSHGARVRELQQLLARAGQPITVDGDFGPSTKAAVKAFQMAANIADDGVAGPQTLAALQSYRVGPDETPGAIPAQLVSEVQTATKGGGIVVMVAALQKQISDTAVSLTGIDASAAQTISGALMAGAGILGAGLAVYAIYGLVKSRRTYEGTS</sequence>
<reference evidence="4 5" key="1">
    <citation type="submission" date="2018-02" db="EMBL/GenBank/DDBJ databases">
        <title>The draft genome of Phyllobacterium sp. 1N-3.</title>
        <authorList>
            <person name="Liu L."/>
            <person name="Li L."/>
            <person name="Zhang X."/>
            <person name="Wang T."/>
            <person name="Liang L."/>
        </authorList>
    </citation>
    <scope>NUCLEOTIDE SEQUENCE [LARGE SCALE GENOMIC DNA]</scope>
    <source>
        <strain evidence="4 5">1N-3</strain>
    </source>
</reference>
<dbReference type="InterPro" id="IPR002477">
    <property type="entry name" value="Peptidoglycan-bd-like"/>
</dbReference>
<keyword evidence="5" id="KW-1185">Reference proteome</keyword>
<evidence type="ECO:0000313" key="5">
    <source>
        <dbReference type="Proteomes" id="UP000239434"/>
    </source>
</evidence>
<evidence type="ECO:0000313" key="4">
    <source>
        <dbReference type="EMBL" id="PRD42144.1"/>
    </source>
</evidence>
<feature type="transmembrane region" description="Helical" evidence="1">
    <location>
        <begin position="329"/>
        <end position="350"/>
    </location>
</feature>
<comment type="caution">
    <text evidence="4">The sequence shown here is derived from an EMBL/GenBank/DDBJ whole genome shotgun (WGS) entry which is preliminary data.</text>
</comment>
<dbReference type="AlphaFoldDB" id="A0A2S9INP3"/>
<protein>
    <submittedName>
        <fullName evidence="4">Peptidoglycan-binding protein</fullName>
    </submittedName>
</protein>
<dbReference type="InterPro" id="IPR024408">
    <property type="entry name" value="Muramidase"/>
</dbReference>
<feature type="domain" description="Peptidoglycan binding-like" evidence="2">
    <location>
        <begin position="212"/>
        <end position="266"/>
    </location>
</feature>
<feature type="domain" description="N-acetylmuramidase" evidence="3">
    <location>
        <begin position="20"/>
        <end position="192"/>
    </location>
</feature>
<dbReference type="Pfam" id="PF11860">
    <property type="entry name" value="Muramidase"/>
    <property type="match status" value="1"/>
</dbReference>
<accession>A0A2S9INP3</accession>